<name>A0ABY2RUX8_9PSEU</name>
<evidence type="ECO:0008006" key="4">
    <source>
        <dbReference type="Google" id="ProtNLM"/>
    </source>
</evidence>
<proteinExistence type="predicted"/>
<accession>A0ABY2RUX8</accession>
<feature type="region of interest" description="Disordered" evidence="1">
    <location>
        <begin position="84"/>
        <end position="130"/>
    </location>
</feature>
<dbReference type="EMBL" id="SWMS01000030">
    <property type="protein sequence ID" value="TKG61546.1"/>
    <property type="molecule type" value="Genomic_DNA"/>
</dbReference>
<keyword evidence="3" id="KW-1185">Reference proteome</keyword>
<dbReference type="Proteomes" id="UP000309992">
    <property type="component" value="Unassembled WGS sequence"/>
</dbReference>
<reference evidence="2 3" key="1">
    <citation type="journal article" date="2015" name="Antonie Van Leeuwenhoek">
        <title>Prauserella endophytica sp. nov., an endophytic actinobacterium isolated from Tamarix taklamakanensis.</title>
        <authorList>
            <person name="Liu J.M."/>
            <person name="Habden X."/>
            <person name="Guo L."/>
            <person name="Tuo L."/>
            <person name="Jiang Z.K."/>
            <person name="Liu S.W."/>
            <person name="Liu X.F."/>
            <person name="Chen L."/>
            <person name="Li R.F."/>
            <person name="Zhang Y.Q."/>
            <person name="Sun C.H."/>
        </authorList>
    </citation>
    <scope>NUCLEOTIDE SEQUENCE [LARGE SCALE GENOMIC DNA]</scope>
    <source>
        <strain evidence="2 3">CGMCC 4.7182</strain>
    </source>
</reference>
<comment type="caution">
    <text evidence="2">The sequence shown here is derived from an EMBL/GenBank/DDBJ whole genome shotgun (WGS) entry which is preliminary data.</text>
</comment>
<evidence type="ECO:0000313" key="3">
    <source>
        <dbReference type="Proteomes" id="UP000309992"/>
    </source>
</evidence>
<gene>
    <name evidence="2" type="ORF">FCN18_33445</name>
</gene>
<evidence type="ECO:0000256" key="1">
    <source>
        <dbReference type="SAM" id="MobiDB-lite"/>
    </source>
</evidence>
<dbReference type="RefSeq" id="WP_137097022.1">
    <property type="nucleotide sequence ID" value="NZ_SWMS01000030.1"/>
</dbReference>
<sequence>MNQYAAMARSHWQRFLPSRYSAITDPDSFFSTLGQEVETEIDQLTEQLAGEDPPNEDYLGKVGRLNAARQQAREKVLAERVLLPAEPGSLMDEDSTEANPTPAGERNTDWIPMTEDPTNLWWQEQDSSSP</sequence>
<protein>
    <recommendedName>
        <fullName evidence="4">TnpV protein</fullName>
    </recommendedName>
</protein>
<evidence type="ECO:0000313" key="2">
    <source>
        <dbReference type="EMBL" id="TKG61546.1"/>
    </source>
</evidence>
<organism evidence="2 3">
    <name type="scientific">Prauserella endophytica</name>
    <dbReference type="NCBI Taxonomy" id="1592324"/>
    <lineage>
        <taxon>Bacteria</taxon>
        <taxon>Bacillati</taxon>
        <taxon>Actinomycetota</taxon>
        <taxon>Actinomycetes</taxon>
        <taxon>Pseudonocardiales</taxon>
        <taxon>Pseudonocardiaceae</taxon>
        <taxon>Prauserella</taxon>
        <taxon>Prauserella coralliicola group</taxon>
    </lineage>
</organism>
<feature type="compositionally biased region" description="Polar residues" evidence="1">
    <location>
        <begin position="116"/>
        <end position="130"/>
    </location>
</feature>